<feature type="chain" id="PRO_5004924176" description="Alpha-amylase" evidence="1">
    <location>
        <begin position="20"/>
        <end position="607"/>
    </location>
</feature>
<accession>W9G740</accession>
<dbReference type="STRING" id="1386089.N865_14315"/>
<evidence type="ECO:0000256" key="1">
    <source>
        <dbReference type="SAM" id="SignalP"/>
    </source>
</evidence>
<dbReference type="InterPro" id="IPR008969">
    <property type="entry name" value="CarboxyPept-like_regulatory"/>
</dbReference>
<name>W9G740_9MICO</name>
<reference evidence="2 3" key="1">
    <citation type="submission" date="2013-08" db="EMBL/GenBank/DDBJ databases">
        <title>Intrasporangium oryzae NRRL B-24470.</title>
        <authorList>
            <person name="Liu H."/>
            <person name="Wang G."/>
        </authorList>
    </citation>
    <scope>NUCLEOTIDE SEQUENCE [LARGE SCALE GENOMIC DNA]</scope>
    <source>
        <strain evidence="2 3">NRRL B-24470</strain>
    </source>
</reference>
<evidence type="ECO:0008006" key="4">
    <source>
        <dbReference type="Google" id="ProtNLM"/>
    </source>
</evidence>
<dbReference type="Proteomes" id="UP000019489">
    <property type="component" value="Unassembled WGS sequence"/>
</dbReference>
<sequence>MAVAGALLAFGAVSAPAHAEPAALSGTVTAADTGQPLQACVTVYDLSYSWVDSACTDDAGHWSVASTEAGVAYKVAVQAFDGKHVEQWAGGASSFENAAEYVAPATADAALALGGTISGTLTRADGSQGYAWIDVSKLDSGEIVGGASTWDGTWSALVPSGDYVVSFHDGSASQYAYGSETREGATTIHVEAGRTAVVDDTMLGAATVSGVITSDVDGAPVARACVEVKPYPVVPDGWGQGYGCTDDTGTYSIDLSAAGTYTTLVTDPEGRFVAEYNGNTTVAADAAPFTVTHGATTRVDTSLAKASSITGLAVDGKTGAPIEGVCPDAYVGHNGGFAQGQAPECSGSDGRWTLRGLGKGDYALFLSGAHHTSYMAGTWAFKADSQATADLITVGAGENKAIRNVKLAPGGQLSGRITDPFGNPLEGAWVSAEGNTGGRAGPGEGRYVAQTDADGRYTIIGIPAGDYTPVVYAVPWGNLAPEWSGDADTPTDATPITVKATKTSTFDAQLGPAARLTGTVVNSDGSATTEPWDGSIIAADGTIVGSFDVWGGNSFASTALPGGEFKLQLENPDTGQVVWYDSASSSVDATVVPLARGEQKQITIHLP</sequence>
<organism evidence="2 3">
    <name type="scientific">Intrasporangium oryzae NRRL B-24470</name>
    <dbReference type="NCBI Taxonomy" id="1386089"/>
    <lineage>
        <taxon>Bacteria</taxon>
        <taxon>Bacillati</taxon>
        <taxon>Actinomycetota</taxon>
        <taxon>Actinomycetes</taxon>
        <taxon>Micrococcales</taxon>
        <taxon>Intrasporangiaceae</taxon>
        <taxon>Intrasporangium</taxon>
    </lineage>
</organism>
<dbReference type="eggNOG" id="COG4932">
    <property type="taxonomic scope" value="Bacteria"/>
</dbReference>
<dbReference type="Pfam" id="PF13620">
    <property type="entry name" value="CarboxypepD_reg"/>
    <property type="match status" value="1"/>
</dbReference>
<feature type="signal peptide" evidence="1">
    <location>
        <begin position="1"/>
        <end position="19"/>
    </location>
</feature>
<evidence type="ECO:0000313" key="2">
    <source>
        <dbReference type="EMBL" id="EWT00633.1"/>
    </source>
</evidence>
<proteinExistence type="predicted"/>
<dbReference type="AlphaFoldDB" id="W9G740"/>
<keyword evidence="3" id="KW-1185">Reference proteome</keyword>
<keyword evidence="1" id="KW-0732">Signal</keyword>
<evidence type="ECO:0000313" key="3">
    <source>
        <dbReference type="Proteomes" id="UP000019489"/>
    </source>
</evidence>
<dbReference type="EMBL" id="AWSA01000038">
    <property type="protein sequence ID" value="EWT00633.1"/>
    <property type="molecule type" value="Genomic_DNA"/>
</dbReference>
<protein>
    <recommendedName>
        <fullName evidence="4">Alpha-amylase</fullName>
    </recommendedName>
</protein>
<comment type="caution">
    <text evidence="2">The sequence shown here is derived from an EMBL/GenBank/DDBJ whole genome shotgun (WGS) entry which is preliminary data.</text>
</comment>
<gene>
    <name evidence="2" type="ORF">N865_14315</name>
</gene>
<dbReference type="SUPFAM" id="SSF49464">
    <property type="entry name" value="Carboxypeptidase regulatory domain-like"/>
    <property type="match status" value="2"/>
</dbReference>
<dbReference type="Gene3D" id="2.60.40.1120">
    <property type="entry name" value="Carboxypeptidase-like, regulatory domain"/>
    <property type="match status" value="2"/>
</dbReference>